<dbReference type="InterPro" id="IPR013368">
    <property type="entry name" value="YecD_YerC"/>
</dbReference>
<dbReference type="InterPro" id="IPR010921">
    <property type="entry name" value="Trp_repressor/repl_initiator"/>
</dbReference>
<dbReference type="PANTHER" id="PTHR40080:SF1">
    <property type="entry name" value="TRPR-LIKE PROTEIN YERC_YECD"/>
    <property type="match status" value="1"/>
</dbReference>
<name>A0ABP0ERS2_9RICK</name>
<gene>
    <name evidence="1" type="ORF">CAXC1_150015</name>
</gene>
<dbReference type="RefSeq" id="WP_338363459.1">
    <property type="nucleotide sequence ID" value="NZ_CAWVOK010000006.1"/>
</dbReference>
<evidence type="ECO:0000313" key="2">
    <source>
        <dbReference type="Proteomes" id="UP001314181"/>
    </source>
</evidence>
<reference evidence="1 2" key="1">
    <citation type="submission" date="2024-01" db="EMBL/GenBank/DDBJ databases">
        <authorList>
            <person name="Kunselman E."/>
        </authorList>
    </citation>
    <scope>NUCLEOTIDE SEQUENCE [LARGE SCALE GENOMIC DNA]</scope>
    <source>
        <strain evidence="1">2 abalone samples</strain>
    </source>
</reference>
<keyword evidence="2" id="KW-1185">Reference proteome</keyword>
<dbReference type="NCBIfam" id="TIGR02531">
    <property type="entry name" value="yecD_yerC"/>
    <property type="match status" value="1"/>
</dbReference>
<comment type="caution">
    <text evidence="1">The sequence shown here is derived from an EMBL/GenBank/DDBJ whole genome shotgun (WGS) entry which is preliminary data.</text>
</comment>
<accession>A0ABP0ERS2</accession>
<dbReference type="PIRSF" id="PIRSF012508">
    <property type="entry name" value="YerC"/>
    <property type="match status" value="1"/>
</dbReference>
<dbReference type="SUPFAM" id="SSF48295">
    <property type="entry name" value="TrpR-like"/>
    <property type="match status" value="1"/>
</dbReference>
<dbReference type="EMBL" id="CAWVOK010000006">
    <property type="protein sequence ID" value="CAK8162421.1"/>
    <property type="molecule type" value="Genomic_DNA"/>
</dbReference>
<dbReference type="Pfam" id="PF01371">
    <property type="entry name" value="Trp_repressor"/>
    <property type="match status" value="1"/>
</dbReference>
<dbReference type="InterPro" id="IPR000831">
    <property type="entry name" value="Trp_repress"/>
</dbReference>
<dbReference type="Gene3D" id="1.10.1270.10">
    <property type="entry name" value="TrpR-like"/>
    <property type="match status" value="1"/>
</dbReference>
<dbReference type="PANTHER" id="PTHR40080">
    <property type="entry name" value="LMO1763 PROTEIN"/>
    <property type="match status" value="1"/>
</dbReference>
<protein>
    <submittedName>
        <fullName evidence="1">Transcriptional regulator</fullName>
    </submittedName>
</protein>
<evidence type="ECO:0000313" key="1">
    <source>
        <dbReference type="EMBL" id="CAK8162421.1"/>
    </source>
</evidence>
<sequence length="101" mass="11764">MEDNYYNNSLHNLCSAMLLLETKNEMCSFLRDLCTPKELSAIAERWRVCKLLGHDNLSYREISHITGASLTTISRVARFLKDEPYHGYLTLLNKLKKIKKE</sequence>
<organism evidence="1 2">
    <name type="scientific">Candidatus Xenohaliotis californiensis</name>
    <dbReference type="NCBI Taxonomy" id="84677"/>
    <lineage>
        <taxon>Bacteria</taxon>
        <taxon>Pseudomonadati</taxon>
        <taxon>Pseudomonadota</taxon>
        <taxon>Alphaproteobacteria</taxon>
        <taxon>Rickettsiales</taxon>
        <taxon>Anaplasmataceae</taxon>
        <taxon>Candidatus Xenohaliotis</taxon>
    </lineage>
</organism>
<dbReference type="InterPro" id="IPR038116">
    <property type="entry name" value="TrpR-like_sf"/>
</dbReference>
<dbReference type="Proteomes" id="UP001314181">
    <property type="component" value="Unassembled WGS sequence"/>
</dbReference>
<proteinExistence type="predicted"/>